<keyword evidence="2" id="KW-1185">Reference proteome</keyword>
<dbReference type="Proteomes" id="UP001446337">
    <property type="component" value="Chromosome"/>
</dbReference>
<evidence type="ECO:0000313" key="2">
    <source>
        <dbReference type="Proteomes" id="UP001446337"/>
    </source>
</evidence>
<name>A0ABZ3GBX7_ACHDE</name>
<sequence>MSVAIKLASLVVHRVRKLRVSIEAPGRLSTLKKARRLQCQGQVLVGALLATAALQAAAQGWTITPDTELVEYTEKKEAAEALARDVRKEVEAALPLLRAYWQNGLSPAVPAQGKKFAALVRRADELSEPFGPFASCRGAAIFAQQLWQSHLGSQLKADVLYSAWQAYSEGLRDCQLSIDIPPAETITVVGPAERGDELPASCLDAGKNTWTCPASLRSAIEAANQKR</sequence>
<gene>
    <name evidence="1" type="ORF">AAIK43_15670</name>
</gene>
<organism evidence="1 2">
    <name type="scientific">Achromobacter denitrificans</name>
    <name type="common">Alcaligenes denitrificans</name>
    <dbReference type="NCBI Taxonomy" id="32002"/>
    <lineage>
        <taxon>Bacteria</taxon>
        <taxon>Pseudomonadati</taxon>
        <taxon>Pseudomonadota</taxon>
        <taxon>Betaproteobacteria</taxon>
        <taxon>Burkholderiales</taxon>
        <taxon>Alcaligenaceae</taxon>
        <taxon>Achromobacter</taxon>
    </lineage>
</organism>
<accession>A0ABZ3GBX7</accession>
<reference evidence="1 2" key="1">
    <citation type="submission" date="2024-05" db="EMBL/GenBank/DDBJ databases">
        <title>Achromobacter denitrificans. BP1, complete genome.</title>
        <authorList>
            <person name="Zhang B."/>
        </authorList>
    </citation>
    <scope>NUCLEOTIDE SEQUENCE [LARGE SCALE GENOMIC DNA]</scope>
    <source>
        <strain evidence="1 2">BP1</strain>
    </source>
</reference>
<dbReference type="RefSeq" id="WP_238877603.1">
    <property type="nucleotide sequence ID" value="NZ_CP154792.1"/>
</dbReference>
<protein>
    <submittedName>
        <fullName evidence="1">Uncharacterized protein</fullName>
    </submittedName>
</protein>
<proteinExistence type="predicted"/>
<dbReference type="EMBL" id="CP154792">
    <property type="protein sequence ID" value="XAN19436.1"/>
    <property type="molecule type" value="Genomic_DNA"/>
</dbReference>
<evidence type="ECO:0000313" key="1">
    <source>
        <dbReference type="EMBL" id="XAN19436.1"/>
    </source>
</evidence>